<keyword evidence="4" id="KW-0472">Membrane</keyword>
<evidence type="ECO:0000313" key="5">
    <source>
        <dbReference type="EMBL" id="KAH0618645.1"/>
    </source>
</evidence>
<dbReference type="PRINTS" id="PR00385">
    <property type="entry name" value="P450"/>
</dbReference>
<protein>
    <recommendedName>
        <fullName evidence="7">Cytochrome P450 4B1-like</fullName>
    </recommendedName>
</protein>
<dbReference type="InterPro" id="IPR017972">
    <property type="entry name" value="Cyt_P450_CS"/>
</dbReference>
<name>A0ABQ7SMV1_PHRPL</name>
<dbReference type="Gene3D" id="1.10.630.10">
    <property type="entry name" value="Cytochrome P450"/>
    <property type="match status" value="2"/>
</dbReference>
<dbReference type="Proteomes" id="UP000826234">
    <property type="component" value="Unassembled WGS sequence"/>
</dbReference>
<evidence type="ECO:0000256" key="2">
    <source>
        <dbReference type="ARBA" id="ARBA00022617"/>
    </source>
</evidence>
<keyword evidence="4" id="KW-1133">Transmembrane helix</keyword>
<dbReference type="SUPFAM" id="SSF48264">
    <property type="entry name" value="Cytochrome P450"/>
    <property type="match status" value="2"/>
</dbReference>
<keyword evidence="6" id="KW-1185">Reference proteome</keyword>
<comment type="similarity">
    <text evidence="1">Belongs to the cytochrome P450 family.</text>
</comment>
<dbReference type="EMBL" id="JAIPUX010005289">
    <property type="protein sequence ID" value="KAH0618645.1"/>
    <property type="molecule type" value="Genomic_DNA"/>
</dbReference>
<dbReference type="InterPro" id="IPR002401">
    <property type="entry name" value="Cyt_P450_E_grp-I"/>
</dbReference>
<proteinExistence type="inferred from homology"/>
<keyword evidence="2" id="KW-0479">Metal-binding</keyword>
<keyword evidence="4" id="KW-0812">Transmembrane</keyword>
<evidence type="ECO:0008006" key="7">
    <source>
        <dbReference type="Google" id="ProtNLM"/>
    </source>
</evidence>
<comment type="caution">
    <text evidence="5">The sequence shown here is derived from an EMBL/GenBank/DDBJ whole genome shotgun (WGS) entry which is preliminary data.</text>
</comment>
<organism evidence="5 6">
    <name type="scientific">Phrynosoma platyrhinos</name>
    <name type="common">Desert horned lizard</name>
    <dbReference type="NCBI Taxonomy" id="52577"/>
    <lineage>
        <taxon>Eukaryota</taxon>
        <taxon>Metazoa</taxon>
        <taxon>Chordata</taxon>
        <taxon>Craniata</taxon>
        <taxon>Vertebrata</taxon>
        <taxon>Euteleostomi</taxon>
        <taxon>Lepidosauria</taxon>
        <taxon>Squamata</taxon>
        <taxon>Bifurcata</taxon>
        <taxon>Unidentata</taxon>
        <taxon>Episquamata</taxon>
        <taxon>Toxicofera</taxon>
        <taxon>Iguania</taxon>
        <taxon>Phrynosomatidae</taxon>
        <taxon>Phrynosomatinae</taxon>
        <taxon>Phrynosoma</taxon>
    </lineage>
</organism>
<dbReference type="InterPro" id="IPR001128">
    <property type="entry name" value="Cyt_P450"/>
</dbReference>
<dbReference type="InterPro" id="IPR036396">
    <property type="entry name" value="Cyt_P450_sf"/>
</dbReference>
<gene>
    <name evidence="5" type="ORF">JD844_018034</name>
</gene>
<dbReference type="PANTHER" id="PTHR24291:SF201">
    <property type="entry name" value="CYTOCHROME P450, FAMILY 4, SUBFAMILY B, POLYPEPTIDE 7"/>
    <property type="match status" value="1"/>
</dbReference>
<keyword evidence="3" id="KW-0408">Iron</keyword>
<evidence type="ECO:0000256" key="1">
    <source>
        <dbReference type="ARBA" id="ARBA00010617"/>
    </source>
</evidence>
<dbReference type="InterPro" id="IPR050196">
    <property type="entry name" value="Cytochrome_P450_Monoox"/>
</dbReference>
<sequence length="1018" mass="117934">MMEESREPPGNTGKIMSIMPEFIKNSFRSWLPQDSWQIFHLVLLLSFTYAVLSIIQLFWKRQHMVNVLKCFPGPPTHWLYGHVLEMTPEEEFVSARIWTEKYPHCHPIWYGQFLAYLVINHPEYAKAVFSRSDPKSLTVYGFIIPWIGKGLLILDGPKWQQHRKLLTPGFHYDILKPYLTVMAESVKEMLDILEKQISKDNTASVEIFEYVSLMTLDTIMKCAFSYKNILYYIQQDNAYTNTVYDLSYMFNQRLKSPMLHNDFMYWFSSQGRRFRKACRLAHLHTDNVIKERKESLKDEQELEKIMKKRRLDFLDILLCAKDENGNSLPDEDLRAEVDTFMFEGHDTTASGISWLFYCMAQNPEHQQRCREELRELLGQQEHVQWDDLAKMTYTTMCIKESLRLYPPVPQIARELNAPVTFPDGRTLPKGFLAMLGIYNLHRNPEVWENPEVFNPLRFSPENSHGRHPYAFLPFAAGPSSTFSIKYRAANQDSPNSSHITEPQNKTRRQREMESIMGVLGSSWAPPGSLSQLFQLAAAVLILTYVALKASQLFQARQKLIQGFKDFPGPPTHWLYGHVHMMGHQKELRSILKWTEEFPRCFPVWYGGFLAGLAINHPEYVKAVYSRGGKYLYFIDPNTCPTFLPIVLGMSQPKPLVQQPLDPKSLIFYDGLIPWIGKGLLLLDGPKWQQHRKLLTPGFHYETLKSYVTPVAESVKVMLAKWKTVVSKDRDVSVEIYNHVSLMTLDSIMKCAFSFQSNCQMDRSVKSIVISQYRIIRKRQESLKAENEKLCKKKHLDFLDILLLAKDEKGNPLPHEDLRAEVTTFMFAGHDTTASGISWLFYCMAQNPEHQQRCREEIKEVLGDRETIQWDDLGKLTYITMCIKESLRLYPPVPLIGRTLDSPLTFDDGRTLPEGFLVGLCIFAMHRNPEVWDSPEVYDPMRFSPENARLRHPYAYLPFSAGARNCIGQQFAMMEMKVALALTLLKFELKPDPENPSIPMSQIVIRSKNGVHLKLKKLL</sequence>
<keyword evidence="2" id="KW-0349">Heme</keyword>
<evidence type="ECO:0000256" key="4">
    <source>
        <dbReference type="SAM" id="Phobius"/>
    </source>
</evidence>
<evidence type="ECO:0000313" key="6">
    <source>
        <dbReference type="Proteomes" id="UP000826234"/>
    </source>
</evidence>
<dbReference type="PRINTS" id="PR00463">
    <property type="entry name" value="EP450I"/>
</dbReference>
<reference evidence="5 6" key="1">
    <citation type="journal article" date="2022" name="Gigascience">
        <title>A chromosome-level genome assembly and annotation of the desert horned lizard, Phrynosoma platyrhinos, provides insight into chromosomal rearrangements among reptiles.</title>
        <authorList>
            <person name="Koochekian N."/>
            <person name="Ascanio A."/>
            <person name="Farleigh K."/>
            <person name="Card D.C."/>
            <person name="Schield D.R."/>
            <person name="Castoe T.A."/>
            <person name="Jezkova T."/>
        </authorList>
    </citation>
    <scope>NUCLEOTIDE SEQUENCE [LARGE SCALE GENOMIC DNA]</scope>
    <source>
        <strain evidence="5">NK-2021</strain>
    </source>
</reference>
<feature type="transmembrane region" description="Helical" evidence="4">
    <location>
        <begin position="38"/>
        <end position="59"/>
    </location>
</feature>
<dbReference type="Pfam" id="PF00067">
    <property type="entry name" value="p450"/>
    <property type="match status" value="3"/>
</dbReference>
<dbReference type="PROSITE" id="PS00086">
    <property type="entry name" value="CYTOCHROME_P450"/>
    <property type="match status" value="1"/>
</dbReference>
<evidence type="ECO:0000256" key="3">
    <source>
        <dbReference type="ARBA" id="ARBA00023004"/>
    </source>
</evidence>
<accession>A0ABQ7SMV1</accession>
<dbReference type="PANTHER" id="PTHR24291">
    <property type="entry name" value="CYTOCHROME P450 FAMILY 4"/>
    <property type="match status" value="1"/>
</dbReference>